<name>A0ACD1GZT4_9EURO</name>
<organism evidence="1 2">
    <name type="scientific">Aspergillus aculeatinus CBS 121060</name>
    <dbReference type="NCBI Taxonomy" id="1448322"/>
    <lineage>
        <taxon>Eukaryota</taxon>
        <taxon>Fungi</taxon>
        <taxon>Dikarya</taxon>
        <taxon>Ascomycota</taxon>
        <taxon>Pezizomycotina</taxon>
        <taxon>Eurotiomycetes</taxon>
        <taxon>Eurotiomycetidae</taxon>
        <taxon>Eurotiales</taxon>
        <taxon>Aspergillaceae</taxon>
        <taxon>Aspergillus</taxon>
        <taxon>Aspergillus subgen. Circumdati</taxon>
    </lineage>
</organism>
<proteinExistence type="predicted"/>
<keyword evidence="2" id="KW-1185">Reference proteome</keyword>
<dbReference type="EMBL" id="KZ824980">
    <property type="protein sequence ID" value="RAH66696.1"/>
    <property type="molecule type" value="Genomic_DNA"/>
</dbReference>
<gene>
    <name evidence="1" type="ORF">BO66DRAFT_441821</name>
</gene>
<dbReference type="Proteomes" id="UP000249661">
    <property type="component" value="Unassembled WGS sequence"/>
</dbReference>
<protein>
    <submittedName>
        <fullName evidence="1">Uncharacterized protein</fullName>
    </submittedName>
</protein>
<reference evidence="1" key="1">
    <citation type="submission" date="2018-02" db="EMBL/GenBank/DDBJ databases">
        <title>The genomes of Aspergillus section Nigri reveals drivers in fungal speciation.</title>
        <authorList>
            <consortium name="DOE Joint Genome Institute"/>
            <person name="Vesth T.C."/>
            <person name="Nybo J."/>
            <person name="Theobald S."/>
            <person name="Brandl J."/>
            <person name="Frisvad J.C."/>
            <person name="Nielsen K.F."/>
            <person name="Lyhne E.K."/>
            <person name="Kogle M.E."/>
            <person name="Kuo A."/>
            <person name="Riley R."/>
            <person name="Clum A."/>
            <person name="Nolan M."/>
            <person name="Lipzen A."/>
            <person name="Salamov A."/>
            <person name="Henrissat B."/>
            <person name="Wiebenga A."/>
            <person name="De vries R.P."/>
            <person name="Grigoriev I.V."/>
            <person name="Mortensen U.H."/>
            <person name="Andersen M.R."/>
            <person name="Baker S.E."/>
        </authorList>
    </citation>
    <scope>NUCLEOTIDE SEQUENCE</scope>
    <source>
        <strain evidence="1">CBS 121060</strain>
    </source>
</reference>
<accession>A0ACD1GZT4</accession>
<evidence type="ECO:0000313" key="1">
    <source>
        <dbReference type="EMBL" id="RAH66696.1"/>
    </source>
</evidence>
<evidence type="ECO:0000313" key="2">
    <source>
        <dbReference type="Proteomes" id="UP000249661"/>
    </source>
</evidence>
<sequence>MSRPFLRTPASQSWCKAHIPHKSRMPHDPVKPGYDALLEECGLTWHSTQADLLMHILDWVSSTTQLPEQRVFAGSRLQNRRLTATKHNAPVIRLVDRATVILTCFYRIYPPPQHRESLIRIHGAKQGLDRWEDKPVNLHDLGIREVLRVDYPSRRDLEAAIATEKSTIQQQKTPAFQRWESRIKETSKLNWTVSLGLPPLLLHHANTGYINLVVLPAKDATGNIIVMHEHSFISPRSSQTGNQKSESCSQTRFGSSGDAFKTFH</sequence>